<feature type="compositionally biased region" description="Polar residues" evidence="1">
    <location>
        <begin position="36"/>
        <end position="73"/>
    </location>
</feature>
<accession>A0A165KIC8</accession>
<proteinExistence type="predicted"/>
<gene>
    <name evidence="2" type="ORF">DAEQUDRAFT_734107</name>
</gene>
<evidence type="ECO:0000256" key="1">
    <source>
        <dbReference type="SAM" id="MobiDB-lite"/>
    </source>
</evidence>
<protein>
    <submittedName>
        <fullName evidence="2">Uncharacterized protein</fullName>
    </submittedName>
</protein>
<evidence type="ECO:0000313" key="3">
    <source>
        <dbReference type="Proteomes" id="UP000076727"/>
    </source>
</evidence>
<reference evidence="2 3" key="1">
    <citation type="journal article" date="2016" name="Mol. Biol. Evol.">
        <title>Comparative Genomics of Early-Diverging Mushroom-Forming Fungi Provides Insights into the Origins of Lignocellulose Decay Capabilities.</title>
        <authorList>
            <person name="Nagy L.G."/>
            <person name="Riley R."/>
            <person name="Tritt A."/>
            <person name="Adam C."/>
            <person name="Daum C."/>
            <person name="Floudas D."/>
            <person name="Sun H."/>
            <person name="Yadav J.S."/>
            <person name="Pangilinan J."/>
            <person name="Larsson K.H."/>
            <person name="Matsuura K."/>
            <person name="Barry K."/>
            <person name="Labutti K."/>
            <person name="Kuo R."/>
            <person name="Ohm R.A."/>
            <person name="Bhattacharya S.S."/>
            <person name="Shirouzu T."/>
            <person name="Yoshinaga Y."/>
            <person name="Martin F.M."/>
            <person name="Grigoriev I.V."/>
            <person name="Hibbett D.S."/>
        </authorList>
    </citation>
    <scope>NUCLEOTIDE SEQUENCE [LARGE SCALE GENOMIC DNA]</scope>
    <source>
        <strain evidence="2 3">L-15889</strain>
    </source>
</reference>
<name>A0A165KIC8_9APHY</name>
<dbReference type="AlphaFoldDB" id="A0A165KIC8"/>
<sequence>MESGGAPAIPFLVLSKLYANAMMTTLNTRAYKHTETPSVNIQRRSSMILQPRNQGNKPNEHTSSLIRSNSADTASEETK</sequence>
<dbReference type="Proteomes" id="UP000076727">
    <property type="component" value="Unassembled WGS sequence"/>
</dbReference>
<dbReference type="EMBL" id="KV429225">
    <property type="protein sequence ID" value="KZT63177.1"/>
    <property type="molecule type" value="Genomic_DNA"/>
</dbReference>
<organism evidence="2 3">
    <name type="scientific">Daedalea quercina L-15889</name>
    <dbReference type="NCBI Taxonomy" id="1314783"/>
    <lineage>
        <taxon>Eukaryota</taxon>
        <taxon>Fungi</taxon>
        <taxon>Dikarya</taxon>
        <taxon>Basidiomycota</taxon>
        <taxon>Agaricomycotina</taxon>
        <taxon>Agaricomycetes</taxon>
        <taxon>Polyporales</taxon>
        <taxon>Fomitopsis</taxon>
    </lineage>
</organism>
<evidence type="ECO:0000313" key="2">
    <source>
        <dbReference type="EMBL" id="KZT63177.1"/>
    </source>
</evidence>
<keyword evidence="3" id="KW-1185">Reference proteome</keyword>
<feature type="region of interest" description="Disordered" evidence="1">
    <location>
        <begin position="33"/>
        <end position="79"/>
    </location>
</feature>